<organism evidence="6 7">
    <name type="scientific">Mesorhizobium captivum</name>
    <dbReference type="NCBI Taxonomy" id="3072319"/>
    <lineage>
        <taxon>Bacteria</taxon>
        <taxon>Pseudomonadati</taxon>
        <taxon>Pseudomonadota</taxon>
        <taxon>Alphaproteobacteria</taxon>
        <taxon>Hyphomicrobiales</taxon>
        <taxon>Phyllobacteriaceae</taxon>
        <taxon>Mesorhizobium</taxon>
    </lineage>
</organism>
<dbReference type="InterPro" id="IPR051043">
    <property type="entry name" value="Sulfatase_Mod_Factor_Kinase"/>
</dbReference>
<dbReference type="SUPFAM" id="SSF56436">
    <property type="entry name" value="C-type lectin-like"/>
    <property type="match status" value="1"/>
</dbReference>
<dbReference type="PANTHER" id="PTHR23150:SF36">
    <property type="entry name" value="HERCYNINE OXYGENASE"/>
    <property type="match status" value="1"/>
</dbReference>
<evidence type="ECO:0000259" key="4">
    <source>
        <dbReference type="Pfam" id="PF03781"/>
    </source>
</evidence>
<dbReference type="Pfam" id="PF03781">
    <property type="entry name" value="FGE-sulfatase"/>
    <property type="match status" value="2"/>
</dbReference>
<evidence type="ECO:0000256" key="3">
    <source>
        <dbReference type="ARBA" id="ARBA00037882"/>
    </source>
</evidence>
<dbReference type="InterPro" id="IPR017806">
    <property type="entry name" value="EgtB"/>
</dbReference>
<keyword evidence="1" id="KW-0560">Oxidoreductase</keyword>
<feature type="domain" description="Sulfatase-modifying factor enzyme-like" evidence="4">
    <location>
        <begin position="368"/>
        <end position="448"/>
    </location>
</feature>
<dbReference type="Pfam" id="PF12867">
    <property type="entry name" value="DinB_2"/>
    <property type="match status" value="1"/>
</dbReference>
<name>A0ABU4Z8Z6_9HYPH</name>
<dbReference type="InterPro" id="IPR024775">
    <property type="entry name" value="DinB-like"/>
</dbReference>
<dbReference type="NCBIfam" id="TIGR03440">
    <property type="entry name" value="egtB_TIGR03440"/>
    <property type="match status" value="1"/>
</dbReference>
<keyword evidence="7" id="KW-1185">Reference proteome</keyword>
<feature type="domain" description="DinB-like" evidence="5">
    <location>
        <begin position="48"/>
        <end position="177"/>
    </location>
</feature>
<dbReference type="RefSeq" id="WP_320229464.1">
    <property type="nucleotide sequence ID" value="NZ_JAVIJC010000044.1"/>
</dbReference>
<feature type="domain" description="Sulfatase-modifying factor enzyme-like" evidence="4">
    <location>
        <begin position="217"/>
        <end position="346"/>
    </location>
</feature>
<protein>
    <submittedName>
        <fullName evidence="6">Ergothioneine biosynthesis protein EgtB</fullName>
    </submittedName>
</protein>
<keyword evidence="2" id="KW-0408">Iron</keyword>
<dbReference type="SUPFAM" id="SSF109854">
    <property type="entry name" value="DinB/YfiT-like putative metalloenzymes"/>
    <property type="match status" value="1"/>
</dbReference>
<dbReference type="InterPro" id="IPR034660">
    <property type="entry name" value="DinB/YfiT-like"/>
</dbReference>
<accession>A0ABU4Z8Z6</accession>
<evidence type="ECO:0000256" key="2">
    <source>
        <dbReference type="ARBA" id="ARBA00023004"/>
    </source>
</evidence>
<dbReference type="Gene3D" id="3.90.1580.10">
    <property type="entry name" value="paralog of FGE (formylglycine-generating enzyme)"/>
    <property type="match status" value="2"/>
</dbReference>
<dbReference type="PANTHER" id="PTHR23150">
    <property type="entry name" value="SULFATASE MODIFYING FACTOR 1, 2"/>
    <property type="match status" value="1"/>
</dbReference>
<dbReference type="InterPro" id="IPR005532">
    <property type="entry name" value="SUMF_dom"/>
</dbReference>
<evidence type="ECO:0000313" key="6">
    <source>
        <dbReference type="EMBL" id="MDX8495739.1"/>
    </source>
</evidence>
<dbReference type="InterPro" id="IPR016187">
    <property type="entry name" value="CTDL_fold"/>
</dbReference>
<sequence length="451" mass="51212">MSHIVADARRLARCGYRSESHREELQLIPAHLFQSALGLKDLERFYLQVRQTSEALGEPLSDADATVQSMPEASPAKWHLAHTTWFFEAMVLSRHLKGYKPFDEKFTFLFNSYYETMGARQPRPRRGMVTRPALDEIYAYRAHVDQAVARLLNSRPTRDAAELIELGCHHEQQHQELLLTDILHLFAQNPIRPSYRDPAPASAETAVLPALSFTDFEGGIVEIGHGGAGFAFDSEGPRHRVLTEPFRLATRLVTNAEWMEFIEDSGYTKPLLWLSEGWTKALAEGWSRPLYWETRDGQHWTMTLRGFQTIEPTAPVAHVSYFEADAFATWSGKRLPSEAEWEVAAQSLDVDGNFLDLIRLRPKPASPRKVGVQQMFGDVWEWTRSPFSPYPRFRAVEGAVGEYNGKFMSGQFVLRGGSCATPPGHLRASYRNFFPAHTRWQFAGLRLADDA</sequence>
<comment type="caution">
    <text evidence="6">The sequence shown here is derived from an EMBL/GenBank/DDBJ whole genome shotgun (WGS) entry which is preliminary data.</text>
</comment>
<gene>
    <name evidence="6" type="primary">egtB</name>
    <name evidence="6" type="ORF">RFN29_29710</name>
</gene>
<dbReference type="Proteomes" id="UP001271249">
    <property type="component" value="Unassembled WGS sequence"/>
</dbReference>
<evidence type="ECO:0000313" key="7">
    <source>
        <dbReference type="Proteomes" id="UP001271249"/>
    </source>
</evidence>
<evidence type="ECO:0000256" key="1">
    <source>
        <dbReference type="ARBA" id="ARBA00023002"/>
    </source>
</evidence>
<proteinExistence type="predicted"/>
<evidence type="ECO:0000259" key="5">
    <source>
        <dbReference type="Pfam" id="PF12867"/>
    </source>
</evidence>
<reference evidence="6 7" key="1">
    <citation type="submission" date="2023-08" db="EMBL/GenBank/DDBJ databases">
        <title>Implementing the SeqCode for naming new Mesorhizobium species isolated from Vachellia karroo root nodules.</title>
        <authorList>
            <person name="Van Lill M."/>
        </authorList>
    </citation>
    <scope>NUCLEOTIDE SEQUENCE [LARGE SCALE GENOMIC DNA]</scope>
    <source>
        <strain evidence="6 7">VK22B</strain>
    </source>
</reference>
<comment type="pathway">
    <text evidence="3">Amino-acid biosynthesis; ergothioneine biosynthesis.</text>
</comment>
<dbReference type="InterPro" id="IPR042095">
    <property type="entry name" value="SUMF_sf"/>
</dbReference>
<dbReference type="EMBL" id="JAVIJC010000044">
    <property type="protein sequence ID" value="MDX8495739.1"/>
    <property type="molecule type" value="Genomic_DNA"/>
</dbReference>